<dbReference type="EMBL" id="RIBY02002034">
    <property type="protein sequence ID" value="KAH9826084.1"/>
    <property type="molecule type" value="Genomic_DNA"/>
</dbReference>
<reference evidence="3 4" key="1">
    <citation type="journal article" date="2018" name="IMA Fungus">
        <title>IMA Genome-F 10: Nine draft genome sequences of Claviceps purpurea s.lat., including C. arundinis, C. humidiphila, and C. cf. spartinae, pseudomolecules for the pitch canker pathogen Fusarium circinatum, draft genome of Davidsoniella eucalypti, Grosmannia galeiformis, Quambalaria eucalypti, and Teratosphaeria destructans.</title>
        <authorList>
            <person name="Wingfield B.D."/>
            <person name="Liu M."/>
            <person name="Nguyen H.D."/>
            <person name="Lane F.A."/>
            <person name="Morgan S.W."/>
            <person name="De Vos L."/>
            <person name="Wilken P.M."/>
            <person name="Duong T.A."/>
            <person name="Aylward J."/>
            <person name="Coetzee M.P."/>
            <person name="Dadej K."/>
            <person name="De Beer Z.W."/>
            <person name="Findlay W."/>
            <person name="Havenga M."/>
            <person name="Kolarik M."/>
            <person name="Menzies J.G."/>
            <person name="Naidoo K."/>
            <person name="Pochopski O."/>
            <person name="Shoukouhi P."/>
            <person name="Santana Q.C."/>
            <person name="Seifert K.A."/>
            <person name="Soal N."/>
            <person name="Steenkamp E.T."/>
            <person name="Tatham C.T."/>
            <person name="van der Nest M.A."/>
            <person name="Wingfield M.J."/>
        </authorList>
    </citation>
    <scope>NUCLEOTIDE SEQUENCE [LARGE SCALE GENOMIC DNA]</scope>
    <source>
        <strain evidence="3">CMW44962</strain>
    </source>
</reference>
<keyword evidence="4" id="KW-1185">Reference proteome</keyword>
<protein>
    <submittedName>
        <fullName evidence="3">Hercynylcysteine sulfoxide lyase-like</fullName>
    </submittedName>
</protein>
<accession>A0A9W7SP25</accession>
<dbReference type="InterPro" id="IPR000192">
    <property type="entry name" value="Aminotrans_V_dom"/>
</dbReference>
<proteinExistence type="predicted"/>
<evidence type="ECO:0000313" key="3">
    <source>
        <dbReference type="EMBL" id="KAH9826084.1"/>
    </source>
</evidence>
<dbReference type="Gene3D" id="3.40.640.10">
    <property type="entry name" value="Type I PLP-dependent aspartate aminotransferase-like (Major domain)"/>
    <property type="match status" value="1"/>
</dbReference>
<feature type="domain" description="Aminotransferase class V" evidence="2">
    <location>
        <begin position="79"/>
        <end position="275"/>
    </location>
</feature>
<dbReference type="Pfam" id="PF00266">
    <property type="entry name" value="Aminotran_5"/>
    <property type="match status" value="1"/>
</dbReference>
<dbReference type="PANTHER" id="PTHR43092:SF2">
    <property type="entry name" value="HERCYNYLCYSTEINE SULFOXIDE LYASE"/>
    <property type="match status" value="1"/>
</dbReference>
<evidence type="ECO:0000313" key="4">
    <source>
        <dbReference type="Proteomes" id="UP001138500"/>
    </source>
</evidence>
<organism evidence="3 4">
    <name type="scientific">Teratosphaeria destructans</name>
    <dbReference type="NCBI Taxonomy" id="418781"/>
    <lineage>
        <taxon>Eukaryota</taxon>
        <taxon>Fungi</taxon>
        <taxon>Dikarya</taxon>
        <taxon>Ascomycota</taxon>
        <taxon>Pezizomycotina</taxon>
        <taxon>Dothideomycetes</taxon>
        <taxon>Dothideomycetidae</taxon>
        <taxon>Mycosphaerellales</taxon>
        <taxon>Teratosphaeriaceae</taxon>
        <taxon>Teratosphaeria</taxon>
    </lineage>
</organism>
<dbReference type="SUPFAM" id="SSF53383">
    <property type="entry name" value="PLP-dependent transferases"/>
    <property type="match status" value="1"/>
</dbReference>
<dbReference type="AlphaFoldDB" id="A0A9W7SP25"/>
<name>A0A9W7SP25_9PEZI</name>
<dbReference type="Proteomes" id="UP001138500">
    <property type="component" value="Unassembled WGS sequence"/>
</dbReference>
<dbReference type="OrthoDB" id="5978656at2759"/>
<dbReference type="InterPro" id="IPR015424">
    <property type="entry name" value="PyrdxlP-dep_Trfase"/>
</dbReference>
<keyword evidence="1" id="KW-0663">Pyridoxal phosphate</keyword>
<evidence type="ECO:0000259" key="2">
    <source>
        <dbReference type="Pfam" id="PF00266"/>
    </source>
</evidence>
<dbReference type="GO" id="GO:0016829">
    <property type="term" value="F:lyase activity"/>
    <property type="evidence" value="ECO:0007669"/>
    <property type="project" value="UniProtKB-KW"/>
</dbReference>
<sequence length="485" mass="53342">MVIKHTTADDEPGSMDKTRHIQIECGKDAAKEFKFADGYVNLNHGSFGTYPTCLRPILRQYQDASELQTDKFIRHDYPKLLDQSREALANYLNAPTEACVFVPNATTGLNTVLRALVYEPGDVIVYFSTIYGACEKTVEYLTETTPVTSVKITNFTYPDPSSNDEHLSKLFEDAISSIKAEGKKAKLAIFDTVSSLPGVRVPFERLTDICREHGILSCIDGAHGVGHIPLDLSELDPDFFFSNCHKWLHVPRGCAVLYVPVRNQHLIRSTLPTSHGFTPLPQPGKAGIHNVMAVAGKSAFVANFDFVGTIDDSPYLCVPAAIEWRGRLTWQGKSGEAAIMSYTHDLAARGGARMASLLGTSTMIPAESGTNFSNVLVPLDYATVTGKAEFEFATAVKVAAWMSDKIMHHHNTFLALYIHGEKWWVRVSSQVYLTLESYEYGAKIARGSVAPAVGVASPSNRYRRRKEAAPISDGIQAAAEHANRH</sequence>
<dbReference type="PANTHER" id="PTHR43092">
    <property type="entry name" value="L-CYSTEINE DESULFHYDRASE"/>
    <property type="match status" value="1"/>
</dbReference>
<gene>
    <name evidence="3" type="ORF">Tdes44962_MAKER03736</name>
</gene>
<dbReference type="InterPro" id="IPR015421">
    <property type="entry name" value="PyrdxlP-dep_Trfase_major"/>
</dbReference>
<comment type="caution">
    <text evidence="3">The sequence shown here is derived from an EMBL/GenBank/DDBJ whole genome shotgun (WGS) entry which is preliminary data.</text>
</comment>
<reference evidence="3 4" key="2">
    <citation type="journal article" date="2021" name="Curr. Genet.">
        <title>Genetic response to nitrogen starvation in the aggressive Eucalyptus foliar pathogen Teratosphaeria destructans.</title>
        <authorList>
            <person name="Havenga M."/>
            <person name="Wingfield B.D."/>
            <person name="Wingfield M.J."/>
            <person name="Dreyer L.L."/>
            <person name="Roets F."/>
            <person name="Aylward J."/>
        </authorList>
    </citation>
    <scope>NUCLEOTIDE SEQUENCE [LARGE SCALE GENOMIC DNA]</scope>
    <source>
        <strain evidence="3">CMW44962</strain>
    </source>
</reference>
<evidence type="ECO:0000256" key="1">
    <source>
        <dbReference type="ARBA" id="ARBA00022898"/>
    </source>
</evidence>